<feature type="transmembrane region" description="Helical" evidence="6">
    <location>
        <begin position="686"/>
        <end position="711"/>
    </location>
</feature>
<feature type="domain" description="ABC3 transporter permease C-terminal" evidence="7">
    <location>
        <begin position="689"/>
        <end position="802"/>
    </location>
</feature>
<dbReference type="OrthoDB" id="5933722at2"/>
<evidence type="ECO:0000256" key="2">
    <source>
        <dbReference type="ARBA" id="ARBA00022475"/>
    </source>
</evidence>
<feature type="domain" description="MacB-like periplasmic core" evidence="8">
    <location>
        <begin position="21"/>
        <end position="248"/>
    </location>
</feature>
<name>A0A1I0ZM43_9BACT</name>
<feature type="transmembrane region" description="Helical" evidence="6">
    <location>
        <begin position="387"/>
        <end position="414"/>
    </location>
</feature>
<feature type="transmembrane region" description="Helical" evidence="6">
    <location>
        <begin position="773"/>
        <end position="792"/>
    </location>
</feature>
<reference evidence="9 10" key="1">
    <citation type="submission" date="2016-10" db="EMBL/GenBank/DDBJ databases">
        <authorList>
            <person name="de Groot N.N."/>
        </authorList>
    </citation>
    <scope>NUCLEOTIDE SEQUENCE [LARGE SCALE GENOMIC DNA]</scope>
    <source>
        <strain evidence="9 10">DSM 23399</strain>
    </source>
</reference>
<keyword evidence="2" id="KW-1003">Cell membrane</keyword>
<comment type="subcellular location">
    <subcellularLocation>
        <location evidence="1">Cell membrane</location>
        <topology evidence="1">Multi-pass membrane protein</topology>
    </subcellularLocation>
</comment>
<keyword evidence="10" id="KW-1185">Reference proteome</keyword>
<dbReference type="PANTHER" id="PTHR30572:SF18">
    <property type="entry name" value="ABC-TYPE MACROLIDE FAMILY EXPORT SYSTEM PERMEASE COMPONENT 2"/>
    <property type="match status" value="1"/>
</dbReference>
<evidence type="ECO:0000313" key="9">
    <source>
        <dbReference type="EMBL" id="SFB26715.1"/>
    </source>
</evidence>
<evidence type="ECO:0000256" key="5">
    <source>
        <dbReference type="ARBA" id="ARBA00023136"/>
    </source>
</evidence>
<evidence type="ECO:0000313" key="10">
    <source>
        <dbReference type="Proteomes" id="UP000198790"/>
    </source>
</evidence>
<dbReference type="STRING" id="237018.SAMN04489723_106190"/>
<evidence type="ECO:0000256" key="3">
    <source>
        <dbReference type="ARBA" id="ARBA00022692"/>
    </source>
</evidence>
<dbReference type="InterPro" id="IPR050250">
    <property type="entry name" value="Macrolide_Exporter_MacB"/>
</dbReference>
<dbReference type="AlphaFoldDB" id="A0A1I0ZM43"/>
<feature type="transmembrane region" description="Helical" evidence="6">
    <location>
        <begin position="435"/>
        <end position="455"/>
    </location>
</feature>
<dbReference type="EMBL" id="FOKK01000006">
    <property type="protein sequence ID" value="SFB26715.1"/>
    <property type="molecule type" value="Genomic_DNA"/>
</dbReference>
<feature type="transmembrane region" description="Helical" evidence="6">
    <location>
        <begin position="296"/>
        <end position="318"/>
    </location>
</feature>
<feature type="transmembrane region" description="Helical" evidence="6">
    <location>
        <begin position="343"/>
        <end position="367"/>
    </location>
</feature>
<organism evidence="9 10">
    <name type="scientific">Algoriphagus aquimarinus</name>
    <dbReference type="NCBI Taxonomy" id="237018"/>
    <lineage>
        <taxon>Bacteria</taxon>
        <taxon>Pseudomonadati</taxon>
        <taxon>Bacteroidota</taxon>
        <taxon>Cytophagia</taxon>
        <taxon>Cytophagales</taxon>
        <taxon>Cyclobacteriaceae</taxon>
        <taxon>Algoriphagus</taxon>
    </lineage>
</organism>
<feature type="transmembrane region" description="Helical" evidence="6">
    <location>
        <begin position="738"/>
        <end position="757"/>
    </location>
</feature>
<evidence type="ECO:0000256" key="4">
    <source>
        <dbReference type="ARBA" id="ARBA00022989"/>
    </source>
</evidence>
<evidence type="ECO:0000256" key="6">
    <source>
        <dbReference type="SAM" id="Phobius"/>
    </source>
</evidence>
<accession>A0A1I0ZM43</accession>
<evidence type="ECO:0000259" key="7">
    <source>
        <dbReference type="Pfam" id="PF02687"/>
    </source>
</evidence>
<dbReference type="Proteomes" id="UP000198790">
    <property type="component" value="Unassembled WGS sequence"/>
</dbReference>
<sequence length="809" mass="89782">MLKNYIKIAWRNFRNLKSFGLINLVGLTAGTVCSLAILLYVQSQFGFEKQFDHFENIYKVTTYINNHGEFPDSDFISASPAIGPALAEDFEEVIRQARVVGLGGEYLMKPEGSDKAFFESNSYMVDSTFFELFSFSMLEGNSKTALKEPRSLVLSSELASKLFGEGNSALGKQVQLTSEDDDLSMKVTGVFDENVGDTHLNPNFILSMSSTGFGNFVLNNDGWAGNNFVHTYVQLSPQTNLDDVVKKLPNFLESHGGEQLRSANMDKKLGLFPIKDLNLKSANYSFPLSKVSDINYLYILIAIGFFIQLMACINYINLTTAQGMRRAKEIGVRKVNGASSRSLMLQFVIESIFFSLLAVLFAVPILIGSLPYLNQLFDSSLVTRDVLSLNMFISILLVGFSTGIISGAYPAFYLGMVNVNKIFKVKSQSSRSPFSLRNGLVVFQFAMVFLLIYAVTVVSEQLSHLNEKDAGFSKNQKLVIPLKTASVSANYTTLKTQFESLSQVNSVTACQFYPSQNILHDNKMFRKGTSVSDGKIVHINRTRENFFETMGIKLLEGRTINENDSTQMVVNETFLKHFGIAQEEALGVLFEPWNPDGGVSPAYEIVGVIQDYNFLSLKSEIQPVATFYDTELSNAVVSFNAESPTEVLQAIEENWLAINPSVPFEYSFLDDEMTKVYQEEIRLKKVAYTFTSLAVLISLLGIWGLVSFSLGQRTKEIGVRKVLGASVSELTQLLSKEFIVLVAVSVFIGAPLAYFAMDSWLSGFASKIDNTNFLLISSAVITIMVSMVTVIYKTIHAANANPIDSIMKD</sequence>
<dbReference type="RefSeq" id="WP_092896908.1">
    <property type="nucleotide sequence ID" value="NZ_FOKK01000006.1"/>
</dbReference>
<dbReference type="Pfam" id="PF02687">
    <property type="entry name" value="FtsX"/>
    <property type="match status" value="2"/>
</dbReference>
<evidence type="ECO:0000259" key="8">
    <source>
        <dbReference type="Pfam" id="PF12704"/>
    </source>
</evidence>
<gene>
    <name evidence="9" type="ORF">SAMN04489723_106190</name>
</gene>
<protein>
    <submittedName>
        <fullName evidence="9">Putative ABC transport system permease protein</fullName>
    </submittedName>
</protein>
<dbReference type="InterPro" id="IPR003838">
    <property type="entry name" value="ABC3_permease_C"/>
</dbReference>
<feature type="transmembrane region" description="Helical" evidence="6">
    <location>
        <begin position="21"/>
        <end position="41"/>
    </location>
</feature>
<dbReference type="PANTHER" id="PTHR30572">
    <property type="entry name" value="MEMBRANE COMPONENT OF TRANSPORTER-RELATED"/>
    <property type="match status" value="1"/>
</dbReference>
<dbReference type="InterPro" id="IPR025857">
    <property type="entry name" value="MacB_PCD"/>
</dbReference>
<evidence type="ECO:0000256" key="1">
    <source>
        <dbReference type="ARBA" id="ARBA00004651"/>
    </source>
</evidence>
<keyword evidence="4 6" id="KW-1133">Transmembrane helix</keyword>
<dbReference type="Pfam" id="PF12704">
    <property type="entry name" value="MacB_PCD"/>
    <property type="match status" value="1"/>
</dbReference>
<proteinExistence type="predicted"/>
<feature type="domain" description="ABC3 transporter permease C-terminal" evidence="7">
    <location>
        <begin position="302"/>
        <end position="413"/>
    </location>
</feature>
<dbReference type="GO" id="GO:0005886">
    <property type="term" value="C:plasma membrane"/>
    <property type="evidence" value="ECO:0007669"/>
    <property type="project" value="UniProtKB-SubCell"/>
</dbReference>
<keyword evidence="3 6" id="KW-0812">Transmembrane</keyword>
<keyword evidence="5 6" id="KW-0472">Membrane</keyword>
<dbReference type="GO" id="GO:0022857">
    <property type="term" value="F:transmembrane transporter activity"/>
    <property type="evidence" value="ECO:0007669"/>
    <property type="project" value="TreeGrafter"/>
</dbReference>